<proteinExistence type="inferred from homology"/>
<evidence type="ECO:0000256" key="1">
    <source>
        <dbReference type="ARBA" id="ARBA00007487"/>
    </source>
</evidence>
<evidence type="ECO:0000259" key="11">
    <source>
        <dbReference type="Pfam" id="PF01923"/>
    </source>
</evidence>
<evidence type="ECO:0000256" key="2">
    <source>
        <dbReference type="ARBA" id="ARBA00011233"/>
    </source>
</evidence>
<dbReference type="SUPFAM" id="SSF89028">
    <property type="entry name" value="Cobalamin adenosyltransferase-like"/>
    <property type="match status" value="1"/>
</dbReference>
<evidence type="ECO:0000256" key="10">
    <source>
        <dbReference type="RuleBase" id="RU366026"/>
    </source>
</evidence>
<protein>
    <recommendedName>
        <fullName evidence="8">Corrinoid adenosyltransferase MMAB</fullName>
    </recommendedName>
    <alternativeName>
        <fullName evidence="9">ATP:co(I)rrinoid adenosyltransferase MMAB</fullName>
    </alternativeName>
</protein>
<dbReference type="Gene3D" id="1.20.1200.10">
    <property type="entry name" value="Cobalamin adenosyltransferase-like"/>
    <property type="match status" value="1"/>
</dbReference>
<keyword evidence="3 10" id="KW-0808">Transferase</keyword>
<dbReference type="InterPro" id="IPR029499">
    <property type="entry name" value="PduO-typ"/>
</dbReference>
<evidence type="ECO:0000313" key="12">
    <source>
        <dbReference type="EMBL" id="KAG8455718.1"/>
    </source>
</evidence>
<keyword evidence="13" id="KW-1185">Reference proteome</keyword>
<dbReference type="PANTHER" id="PTHR12213">
    <property type="entry name" value="CORRINOID ADENOSYLTRANSFERASE"/>
    <property type="match status" value="1"/>
</dbReference>
<dbReference type="PANTHER" id="PTHR12213:SF0">
    <property type="entry name" value="CORRINOID ADENOSYLTRANSFERASE MMAB"/>
    <property type="match status" value="1"/>
</dbReference>
<comment type="subunit">
    <text evidence="2">Homotrimer.</text>
</comment>
<accession>A0A8T2KG21</accession>
<dbReference type="OrthoDB" id="549173at2759"/>
<dbReference type="Proteomes" id="UP000812440">
    <property type="component" value="Chromosome 1"/>
</dbReference>
<sequence length="226" mass="25243">MAATRLLMLRATQSIAMCRRLYSEMVEEGSTQVKSNMKIPKIYTKTGDKGFSSTYTGERRPKDNMVFEALGATDELNSAIGLAKEFSLDANHVFVSELEKIQCILQDIGSNIATPLSCARESHKVRTSFSSEPVQELEEWIDKYTIQLPPLTSFILPSGGKTSSSLHIARAVCRRAERRAFKVIQAGEADPNVGRYLNRLSDYLFTLARYAAKAEGREETIYARTS</sequence>
<dbReference type="NCBIfam" id="TIGR00636">
    <property type="entry name" value="PduO_Nterm"/>
    <property type="match status" value="1"/>
</dbReference>
<evidence type="ECO:0000256" key="7">
    <source>
        <dbReference type="ARBA" id="ARBA00056747"/>
    </source>
</evidence>
<dbReference type="AlphaFoldDB" id="A0A8T2KG21"/>
<dbReference type="FunFam" id="1.20.1200.10:FF:000001">
    <property type="entry name" value="Cob(I)yrinic acid a,c-diamide adenosyltransferase"/>
    <property type="match status" value="1"/>
</dbReference>
<evidence type="ECO:0000256" key="9">
    <source>
        <dbReference type="ARBA" id="ARBA00075216"/>
    </source>
</evidence>
<gene>
    <name evidence="12" type="ORF">GDO86_001780</name>
</gene>
<keyword evidence="4 10" id="KW-0547">Nucleotide-binding</keyword>
<evidence type="ECO:0000256" key="5">
    <source>
        <dbReference type="ARBA" id="ARBA00022840"/>
    </source>
</evidence>
<dbReference type="InterPro" id="IPR036451">
    <property type="entry name" value="CblAdoTrfase-like_sf"/>
</dbReference>
<evidence type="ECO:0000256" key="8">
    <source>
        <dbReference type="ARBA" id="ARBA00071654"/>
    </source>
</evidence>
<dbReference type="GO" id="GO:0008817">
    <property type="term" value="F:corrinoid adenosyltransferase activity"/>
    <property type="evidence" value="ECO:0007669"/>
    <property type="project" value="TreeGrafter"/>
</dbReference>
<dbReference type="EMBL" id="JAACNH010000001">
    <property type="protein sequence ID" value="KAG8455718.1"/>
    <property type="molecule type" value="Genomic_DNA"/>
</dbReference>
<dbReference type="Pfam" id="PF01923">
    <property type="entry name" value="Cob_adeno_trans"/>
    <property type="match status" value="1"/>
</dbReference>
<comment type="caution">
    <text evidence="12">The sequence shown here is derived from an EMBL/GenBank/DDBJ whole genome shotgun (WGS) entry which is preliminary data.</text>
</comment>
<comment type="function">
    <text evidence="7">Converts cob(I)alamin to adenosylcobalamin (adenosylcob(III)alamin), a coenzyme for methylmalonyl-CoA mutase, therefore participates in the final step of the vitamin B12 conversion. Generates adenosylcobalamin (AdoCbl) and directly delivers the cofactor to MUT in a transfer that is stimulated by ATP-binding to MMAB and gated by MMAA.</text>
</comment>
<reference evidence="12" key="1">
    <citation type="thesis" date="2020" institute="ProQuest LLC" country="789 East Eisenhower Parkway, Ann Arbor, MI, USA">
        <title>Comparative Genomics and Chromosome Evolution.</title>
        <authorList>
            <person name="Mudd A.B."/>
        </authorList>
    </citation>
    <scope>NUCLEOTIDE SEQUENCE</scope>
    <source>
        <strain evidence="12">Female2</strain>
        <tissue evidence="12">Blood</tissue>
    </source>
</reference>
<evidence type="ECO:0000256" key="6">
    <source>
        <dbReference type="ARBA" id="ARBA00051988"/>
    </source>
</evidence>
<keyword evidence="5 10" id="KW-0067">ATP-binding</keyword>
<feature type="domain" description="Cobalamin adenosyltransferase-like" evidence="11">
    <location>
        <begin position="42"/>
        <end position="211"/>
    </location>
</feature>
<comment type="similarity">
    <text evidence="1 10">Belongs to the Cob(I)alamin adenosyltransferase family.</text>
</comment>
<evidence type="ECO:0000313" key="13">
    <source>
        <dbReference type="Proteomes" id="UP000812440"/>
    </source>
</evidence>
<dbReference type="GO" id="GO:0005524">
    <property type="term" value="F:ATP binding"/>
    <property type="evidence" value="ECO:0007669"/>
    <property type="project" value="UniProtKB-UniRule"/>
</dbReference>
<dbReference type="GO" id="GO:0009235">
    <property type="term" value="P:cobalamin metabolic process"/>
    <property type="evidence" value="ECO:0007669"/>
    <property type="project" value="UniProtKB-ARBA"/>
</dbReference>
<organism evidence="12 13">
    <name type="scientific">Hymenochirus boettgeri</name>
    <name type="common">Congo dwarf clawed frog</name>
    <dbReference type="NCBI Taxonomy" id="247094"/>
    <lineage>
        <taxon>Eukaryota</taxon>
        <taxon>Metazoa</taxon>
        <taxon>Chordata</taxon>
        <taxon>Craniata</taxon>
        <taxon>Vertebrata</taxon>
        <taxon>Euteleostomi</taxon>
        <taxon>Amphibia</taxon>
        <taxon>Batrachia</taxon>
        <taxon>Anura</taxon>
        <taxon>Pipoidea</taxon>
        <taxon>Pipidae</taxon>
        <taxon>Pipinae</taxon>
        <taxon>Hymenochirus</taxon>
    </lineage>
</organism>
<comment type="catalytic activity">
    <reaction evidence="6">
        <text>cob(I)alamin-[corrinoid adenosyltransferase] + ATP = apo-[corrinoid adenosyltransferase] + adenosylcob(III)alamin + triphosphate</text>
        <dbReference type="Rhea" id="RHEA:56796"/>
        <dbReference type="Rhea" id="RHEA-COMP:14743"/>
        <dbReference type="Rhea" id="RHEA-COMP:14744"/>
        <dbReference type="ChEBI" id="CHEBI:18036"/>
        <dbReference type="ChEBI" id="CHEBI:18408"/>
        <dbReference type="ChEBI" id="CHEBI:30616"/>
        <dbReference type="ChEBI" id="CHEBI:60488"/>
        <dbReference type="ChEBI" id="CHEBI:83228"/>
    </reaction>
    <physiologicalReaction direction="left-to-right" evidence="6">
        <dbReference type="Rhea" id="RHEA:56797"/>
    </physiologicalReaction>
</comment>
<dbReference type="InterPro" id="IPR016030">
    <property type="entry name" value="CblAdoTrfase-like"/>
</dbReference>
<name>A0A8T2KG21_9PIPI</name>
<evidence type="ECO:0000256" key="3">
    <source>
        <dbReference type="ARBA" id="ARBA00022679"/>
    </source>
</evidence>
<evidence type="ECO:0000256" key="4">
    <source>
        <dbReference type="ARBA" id="ARBA00022741"/>
    </source>
</evidence>